<feature type="transmembrane region" description="Helical" evidence="6">
    <location>
        <begin position="198"/>
        <end position="218"/>
    </location>
</feature>
<comment type="subcellular location">
    <subcellularLocation>
        <location evidence="1">Membrane</location>
        <topology evidence="1">Multi-pass membrane protein</topology>
    </subcellularLocation>
</comment>
<evidence type="ECO:0000256" key="4">
    <source>
        <dbReference type="ARBA" id="ARBA00023136"/>
    </source>
</evidence>
<evidence type="ECO:0000256" key="1">
    <source>
        <dbReference type="ARBA" id="ARBA00004141"/>
    </source>
</evidence>
<feature type="transmembrane region" description="Helical" evidence="6">
    <location>
        <begin position="168"/>
        <end position="186"/>
    </location>
</feature>
<keyword evidence="9" id="KW-1185">Reference proteome</keyword>
<dbReference type="Gene3D" id="1.20.1720.10">
    <property type="entry name" value="Multidrug resistance protein D"/>
    <property type="match status" value="1"/>
</dbReference>
<feature type="transmembrane region" description="Helical" evidence="6">
    <location>
        <begin position="78"/>
        <end position="98"/>
    </location>
</feature>
<dbReference type="PROSITE" id="PS50850">
    <property type="entry name" value="MFS"/>
    <property type="match status" value="1"/>
</dbReference>
<keyword evidence="2 6" id="KW-0812">Transmembrane</keyword>
<keyword evidence="4 6" id="KW-0472">Membrane</keyword>
<evidence type="ECO:0000313" key="9">
    <source>
        <dbReference type="Proteomes" id="UP001153678"/>
    </source>
</evidence>
<dbReference type="EMBL" id="CAMKVN010006697">
    <property type="protein sequence ID" value="CAI2190601.1"/>
    <property type="molecule type" value="Genomic_DNA"/>
</dbReference>
<comment type="caution">
    <text evidence="8">The sequence shown here is derived from an EMBL/GenBank/DDBJ whole genome shotgun (WGS) entry which is preliminary data.</text>
</comment>
<dbReference type="GO" id="GO:0005886">
    <property type="term" value="C:plasma membrane"/>
    <property type="evidence" value="ECO:0007669"/>
    <property type="project" value="TreeGrafter"/>
</dbReference>
<sequence>MTDIDETSQQKISNEDEEEEHGVILSEGHFDPQKWPYLKKFRIIFLISLPTFLSPLSNAFLYPAILEIKKDFNTSAEFVNLLFAIFIIVRGLTPIFWSSYSDQLRTRKKVYLSSLLLFTMSNIICGYSKNIQELIIFRALQSLGISAAFSLGGGTISDLFIPSERGRVYATYLIGYFIAFATGPLIGGLITQWLGWRWIFYVLAISGGVILLLLASFLPETFRPSQGSLRSIKKHRIQIVRVTSPNHHRKSQNHLYKESGIILYHL</sequence>
<evidence type="ECO:0000256" key="2">
    <source>
        <dbReference type="ARBA" id="ARBA00022692"/>
    </source>
</evidence>
<proteinExistence type="predicted"/>
<evidence type="ECO:0000313" key="8">
    <source>
        <dbReference type="EMBL" id="CAI2190601.1"/>
    </source>
</evidence>
<dbReference type="InterPro" id="IPR036259">
    <property type="entry name" value="MFS_trans_sf"/>
</dbReference>
<reference evidence="8" key="1">
    <citation type="submission" date="2022-08" db="EMBL/GenBank/DDBJ databases">
        <authorList>
            <person name="Kallberg Y."/>
            <person name="Tangrot J."/>
            <person name="Rosling A."/>
        </authorList>
    </citation>
    <scope>NUCLEOTIDE SEQUENCE</scope>
    <source>
        <strain evidence="8">Wild A</strain>
    </source>
</reference>
<feature type="region of interest" description="Disordered" evidence="5">
    <location>
        <begin position="1"/>
        <end position="20"/>
    </location>
</feature>
<dbReference type="GO" id="GO:0022857">
    <property type="term" value="F:transmembrane transporter activity"/>
    <property type="evidence" value="ECO:0007669"/>
    <property type="project" value="InterPro"/>
</dbReference>
<evidence type="ECO:0000259" key="7">
    <source>
        <dbReference type="PROSITE" id="PS50850"/>
    </source>
</evidence>
<organism evidence="8 9">
    <name type="scientific">Funneliformis geosporum</name>
    <dbReference type="NCBI Taxonomy" id="1117311"/>
    <lineage>
        <taxon>Eukaryota</taxon>
        <taxon>Fungi</taxon>
        <taxon>Fungi incertae sedis</taxon>
        <taxon>Mucoromycota</taxon>
        <taxon>Glomeromycotina</taxon>
        <taxon>Glomeromycetes</taxon>
        <taxon>Glomerales</taxon>
        <taxon>Glomeraceae</taxon>
        <taxon>Funneliformis</taxon>
    </lineage>
</organism>
<dbReference type="InterPro" id="IPR020846">
    <property type="entry name" value="MFS_dom"/>
</dbReference>
<keyword evidence="3 6" id="KW-1133">Transmembrane helix</keyword>
<dbReference type="PANTHER" id="PTHR23502">
    <property type="entry name" value="MAJOR FACILITATOR SUPERFAMILY"/>
    <property type="match status" value="1"/>
</dbReference>
<dbReference type="AlphaFoldDB" id="A0A9W4T3L7"/>
<dbReference type="InterPro" id="IPR011701">
    <property type="entry name" value="MFS"/>
</dbReference>
<feature type="domain" description="Major facilitator superfamily (MFS) profile" evidence="7">
    <location>
        <begin position="43"/>
        <end position="266"/>
    </location>
</feature>
<feature type="transmembrane region" description="Helical" evidence="6">
    <location>
        <begin position="110"/>
        <end position="129"/>
    </location>
</feature>
<feature type="transmembrane region" description="Helical" evidence="6">
    <location>
        <begin position="135"/>
        <end position="156"/>
    </location>
</feature>
<dbReference type="OrthoDB" id="2130629at2759"/>
<dbReference type="SUPFAM" id="SSF103473">
    <property type="entry name" value="MFS general substrate transporter"/>
    <property type="match status" value="1"/>
</dbReference>
<dbReference type="Pfam" id="PF07690">
    <property type="entry name" value="MFS_1"/>
    <property type="match status" value="1"/>
</dbReference>
<accession>A0A9W4T3L7</accession>
<protein>
    <submittedName>
        <fullName evidence="8">1605_t:CDS:1</fullName>
    </submittedName>
</protein>
<name>A0A9W4T3L7_9GLOM</name>
<evidence type="ECO:0000256" key="3">
    <source>
        <dbReference type="ARBA" id="ARBA00022989"/>
    </source>
</evidence>
<feature type="transmembrane region" description="Helical" evidence="6">
    <location>
        <begin position="43"/>
        <end position="66"/>
    </location>
</feature>
<dbReference type="PANTHER" id="PTHR23502:SF64">
    <property type="entry name" value="TRANSPORTER, PUTATIVE (AFU_ORTHOLOGUE AFUA_3G11760)-RELATED"/>
    <property type="match status" value="1"/>
</dbReference>
<dbReference type="Proteomes" id="UP001153678">
    <property type="component" value="Unassembled WGS sequence"/>
</dbReference>
<evidence type="ECO:0000256" key="6">
    <source>
        <dbReference type="SAM" id="Phobius"/>
    </source>
</evidence>
<evidence type="ECO:0000256" key="5">
    <source>
        <dbReference type="SAM" id="MobiDB-lite"/>
    </source>
</evidence>
<gene>
    <name evidence="8" type="ORF">FWILDA_LOCUS14657</name>
</gene>